<dbReference type="CDD" id="cd16913">
    <property type="entry name" value="YkuD_like"/>
    <property type="match status" value="1"/>
</dbReference>
<evidence type="ECO:0000256" key="3">
    <source>
        <dbReference type="ARBA" id="ARBA00022679"/>
    </source>
</evidence>
<dbReference type="Pfam" id="PF03734">
    <property type="entry name" value="YkuD"/>
    <property type="match status" value="1"/>
</dbReference>
<dbReference type="PANTHER" id="PTHR30582">
    <property type="entry name" value="L,D-TRANSPEPTIDASE"/>
    <property type="match status" value="1"/>
</dbReference>
<sequence>MDMTKWFQVFLFFSVTLCSSHSLKAISLDDFLDLFGKNNPDKSHNKGPISVKVSLNNQALYVLEGKKVVLATHVCTGKRNSTPTGHFKVLDKQMKKRSASYGFWVKADRYVSSDISGCPGEGWKYIGYPMPYAVEFFPGYYIHQGYVWPIPRSHGCIRLEWKEAEKFYKLVAIGTPISIQQTQPEDKKIGRKLKQPKSYKEPDPSPSLLASERAFNPY</sequence>
<dbReference type="SUPFAM" id="SSF141523">
    <property type="entry name" value="L,D-transpeptidase catalytic domain-like"/>
    <property type="match status" value="1"/>
</dbReference>
<evidence type="ECO:0000313" key="11">
    <source>
        <dbReference type="Proteomes" id="UP000663088"/>
    </source>
</evidence>
<evidence type="ECO:0000256" key="6">
    <source>
        <dbReference type="ARBA" id="ARBA00023316"/>
    </source>
</evidence>
<keyword evidence="4 7" id="KW-0133">Cell shape</keyword>
<protein>
    <submittedName>
        <fullName evidence="10">L,D-transpeptidase</fullName>
    </submittedName>
</protein>
<comment type="pathway">
    <text evidence="1 7">Cell wall biogenesis; peptidoglycan biosynthesis.</text>
</comment>
<feature type="active site" description="Proton donor/acceptor" evidence="7">
    <location>
        <position position="143"/>
    </location>
</feature>
<evidence type="ECO:0000313" key="10">
    <source>
        <dbReference type="EMBL" id="QSR86894.1"/>
    </source>
</evidence>
<accession>A0ABX7PVY0</accession>
<comment type="similarity">
    <text evidence="2">Belongs to the YkuD family.</text>
</comment>
<dbReference type="InterPro" id="IPR050979">
    <property type="entry name" value="LD-transpeptidase"/>
</dbReference>
<dbReference type="PANTHER" id="PTHR30582:SF2">
    <property type="entry name" value="L,D-TRANSPEPTIDASE YCIB-RELATED"/>
    <property type="match status" value="1"/>
</dbReference>
<evidence type="ECO:0000256" key="5">
    <source>
        <dbReference type="ARBA" id="ARBA00022984"/>
    </source>
</evidence>
<keyword evidence="3" id="KW-0808">Transferase</keyword>
<evidence type="ECO:0000256" key="2">
    <source>
        <dbReference type="ARBA" id="ARBA00005992"/>
    </source>
</evidence>
<keyword evidence="6 7" id="KW-0961">Cell wall biogenesis/degradation</keyword>
<dbReference type="InterPro" id="IPR005490">
    <property type="entry name" value="LD_TPept_cat_dom"/>
</dbReference>
<evidence type="ECO:0000256" key="7">
    <source>
        <dbReference type="PROSITE-ProRule" id="PRU01373"/>
    </source>
</evidence>
<keyword evidence="5 7" id="KW-0573">Peptidoglycan synthesis</keyword>
<dbReference type="PROSITE" id="PS52029">
    <property type="entry name" value="LD_TPASE"/>
    <property type="match status" value="1"/>
</dbReference>
<gene>
    <name evidence="10" type="ORF">EM20IM_00535</name>
</gene>
<evidence type="ECO:0000256" key="1">
    <source>
        <dbReference type="ARBA" id="ARBA00004752"/>
    </source>
</evidence>
<evidence type="ECO:0000256" key="4">
    <source>
        <dbReference type="ARBA" id="ARBA00022960"/>
    </source>
</evidence>
<feature type="active site" description="Nucleophile" evidence="7">
    <location>
        <position position="156"/>
    </location>
</feature>
<reference evidence="10 11" key="1">
    <citation type="submission" date="2020-12" db="EMBL/GenBank/DDBJ databases">
        <authorList>
            <person name="Awala S.I."/>
            <person name="Gwak J.-H."/>
            <person name="Kim S.-J."/>
            <person name="Rhee S.-K."/>
        </authorList>
    </citation>
    <scope>NUCLEOTIDE SEQUENCE [LARGE SCALE GENOMIC DNA]</scope>
    <source>
        <strain evidence="10 11">IT5</strain>
    </source>
</reference>
<dbReference type="Gene3D" id="2.40.440.10">
    <property type="entry name" value="L,D-transpeptidase catalytic domain-like"/>
    <property type="match status" value="1"/>
</dbReference>
<keyword evidence="11" id="KW-1185">Reference proteome</keyword>
<dbReference type="InterPro" id="IPR038063">
    <property type="entry name" value="Transpep_catalytic_dom"/>
</dbReference>
<dbReference type="Proteomes" id="UP000663088">
    <property type="component" value="Chromosome"/>
</dbReference>
<feature type="domain" description="L,D-TPase catalytic" evidence="9">
    <location>
        <begin position="49"/>
        <end position="180"/>
    </location>
</feature>
<organism evidence="10 11">
    <name type="scientific">Candidatus Methylacidiphilum infernorum</name>
    <dbReference type="NCBI Taxonomy" id="511746"/>
    <lineage>
        <taxon>Bacteria</taxon>
        <taxon>Pseudomonadati</taxon>
        <taxon>Verrucomicrobiota</taxon>
        <taxon>Methylacidiphilae</taxon>
        <taxon>Methylacidiphilales</taxon>
        <taxon>Methylacidiphilaceae</taxon>
        <taxon>Methylacidiphilum (ex Ratnadevi et al. 2023)</taxon>
    </lineage>
</organism>
<name>A0ABX7PVY0_9BACT</name>
<dbReference type="EMBL" id="CP065956">
    <property type="protein sequence ID" value="QSR86894.1"/>
    <property type="molecule type" value="Genomic_DNA"/>
</dbReference>
<evidence type="ECO:0000259" key="9">
    <source>
        <dbReference type="PROSITE" id="PS52029"/>
    </source>
</evidence>
<evidence type="ECO:0000256" key="8">
    <source>
        <dbReference type="SAM" id="MobiDB-lite"/>
    </source>
</evidence>
<feature type="region of interest" description="Disordered" evidence="8">
    <location>
        <begin position="181"/>
        <end position="218"/>
    </location>
</feature>
<proteinExistence type="inferred from homology"/>